<reference evidence="2 3" key="1">
    <citation type="journal article" date="2022" name="bioRxiv">
        <title>Genomics of Preaxostyla Flagellates Illuminates Evolutionary Transitions and the Path Towards Mitochondrial Loss.</title>
        <authorList>
            <person name="Novak L.V.F."/>
            <person name="Treitli S.C."/>
            <person name="Pyrih J."/>
            <person name="Halakuc P."/>
            <person name="Pipaliya S.V."/>
            <person name="Vacek V."/>
            <person name="Brzon O."/>
            <person name="Soukal P."/>
            <person name="Eme L."/>
            <person name="Dacks J.B."/>
            <person name="Karnkowska A."/>
            <person name="Elias M."/>
            <person name="Hampl V."/>
        </authorList>
    </citation>
    <scope>NUCLEOTIDE SEQUENCE [LARGE SCALE GENOMIC DNA]</scope>
    <source>
        <strain evidence="2">NAU3</strain>
        <tissue evidence="2">Gut</tissue>
    </source>
</reference>
<protein>
    <submittedName>
        <fullName evidence="2">Uncharacterized protein</fullName>
    </submittedName>
</protein>
<evidence type="ECO:0000313" key="2">
    <source>
        <dbReference type="EMBL" id="KAK2943178.1"/>
    </source>
</evidence>
<accession>A0ABQ9WUK5</accession>
<feature type="transmembrane region" description="Helical" evidence="1">
    <location>
        <begin position="86"/>
        <end position="105"/>
    </location>
</feature>
<keyword evidence="3" id="KW-1185">Reference proteome</keyword>
<proteinExistence type="predicted"/>
<feature type="transmembrane region" description="Helical" evidence="1">
    <location>
        <begin position="25"/>
        <end position="47"/>
    </location>
</feature>
<evidence type="ECO:0000256" key="1">
    <source>
        <dbReference type="SAM" id="Phobius"/>
    </source>
</evidence>
<name>A0ABQ9WUK5_9EUKA</name>
<feature type="transmembrane region" description="Helical" evidence="1">
    <location>
        <begin position="202"/>
        <end position="219"/>
    </location>
</feature>
<comment type="caution">
    <text evidence="2">The sequence shown here is derived from an EMBL/GenBank/DDBJ whole genome shotgun (WGS) entry which is preliminary data.</text>
</comment>
<gene>
    <name evidence="2" type="ORF">BLNAU_21906</name>
</gene>
<feature type="transmembrane region" description="Helical" evidence="1">
    <location>
        <begin position="126"/>
        <end position="147"/>
    </location>
</feature>
<feature type="transmembrane region" description="Helical" evidence="1">
    <location>
        <begin position="248"/>
        <end position="268"/>
    </location>
</feature>
<dbReference type="Proteomes" id="UP001281761">
    <property type="component" value="Unassembled WGS sequence"/>
</dbReference>
<feature type="transmembrane region" description="Helical" evidence="1">
    <location>
        <begin position="167"/>
        <end position="190"/>
    </location>
</feature>
<organism evidence="2 3">
    <name type="scientific">Blattamonas nauphoetae</name>
    <dbReference type="NCBI Taxonomy" id="2049346"/>
    <lineage>
        <taxon>Eukaryota</taxon>
        <taxon>Metamonada</taxon>
        <taxon>Preaxostyla</taxon>
        <taxon>Oxymonadida</taxon>
        <taxon>Blattamonas</taxon>
    </lineage>
</organism>
<keyword evidence="1" id="KW-0472">Membrane</keyword>
<evidence type="ECO:0000313" key="3">
    <source>
        <dbReference type="Proteomes" id="UP001281761"/>
    </source>
</evidence>
<keyword evidence="1" id="KW-0812">Transmembrane</keyword>
<feature type="transmembrane region" description="Helical" evidence="1">
    <location>
        <begin position="59"/>
        <end position="80"/>
    </location>
</feature>
<sequence>MAESKDSFLVDLIMPSLYTSSSFPVWIKTVSIFATGIVSLTSLIRYVRTLSETNYDTRFFFLLLLSLSTTFQFVTNIVPFRWNPRTALLFSNALPHLFLDFALFLNQNNPALAWRRTNLMRRRLTLTLIVFSLALLSTFLLSLVVIFQAVNILLPNPSSEGTSINNILALIICPQKTVLIAGLSMSFEMISSNNLKQRRHELIRLSLIGLCVFELYVRLHSIDLFEFGPHFVSLLWHEHEQGSAISSLWMNLADFVIFQLFSIILLLLPQKTPRIKKTFWLSPPTADHGSHSFRPSRRFP</sequence>
<keyword evidence="1" id="KW-1133">Transmembrane helix</keyword>
<dbReference type="EMBL" id="JARBJD010000358">
    <property type="protein sequence ID" value="KAK2943178.1"/>
    <property type="molecule type" value="Genomic_DNA"/>
</dbReference>